<proteinExistence type="inferred from homology"/>
<sequence length="488" mass="55970">MKCLIAAFICFFMVSACSNNAPPDKPKEVEEQMEQSTDKAANQEERGGEQPAVPQSNERRAMKVSQVQIPEWSKNAVIYEVNVRQYTEEGTFQAFAEHLPRLKELGVDVLWFMPIHPISEKNRNGTLGSYYAIQDYKAVNPEYGTAEDFKALVDQAHEMGFKVLLDWVANHTGWDHVWTEEASWYTTDSEGQIVHPPGTNWLDVADLNFDNEEMKAAMIDAMKYWVSKYDIDGFRADYANGVPVPFWEEARKQLEQIKPVYMLAEDDKVLELLDQSFNANYGWELYHITNDIAKGEKDASHVKHHFTRVERLYPEGTYPLNFITNHDENSWTGTEFERLGDAVEAMAVLNFTVPGIPLIYSGQEAGLDKRLEFFEKDNISWDDLSMQSFYQDLIRLKKENEALWNGSSGGYIYFLETTDPKLLAFERTKNENTVLVIMNLSAAEIEGEVSTQSIAGTYRSFTQGEMTAIEERYAVKLGPWEYRIYVSP</sequence>
<evidence type="ECO:0000313" key="6">
    <source>
        <dbReference type="Proteomes" id="UP001596250"/>
    </source>
</evidence>
<feature type="domain" description="Glycosyl hydrolase family 13 catalytic" evidence="4">
    <location>
        <begin position="80"/>
        <end position="397"/>
    </location>
</feature>
<dbReference type="PANTHER" id="PTHR47786">
    <property type="entry name" value="ALPHA-1,4-GLUCAN:MALTOSE-1-PHOSPHATE MALTOSYLTRANSFERASE"/>
    <property type="match status" value="1"/>
</dbReference>
<feature type="signal peptide" evidence="3">
    <location>
        <begin position="1"/>
        <end position="21"/>
    </location>
</feature>
<name>A0ABW1ITQ0_9BACL</name>
<dbReference type="SUPFAM" id="SSF51445">
    <property type="entry name" value="(Trans)glycosidases"/>
    <property type="match status" value="1"/>
</dbReference>
<dbReference type="InterPro" id="IPR013780">
    <property type="entry name" value="Glyco_hydro_b"/>
</dbReference>
<dbReference type="SUPFAM" id="SSF51011">
    <property type="entry name" value="Glycosyl hydrolase domain"/>
    <property type="match status" value="1"/>
</dbReference>
<reference evidence="6" key="1">
    <citation type="journal article" date="2019" name="Int. J. Syst. Evol. Microbiol.">
        <title>The Global Catalogue of Microorganisms (GCM) 10K type strain sequencing project: providing services to taxonomists for standard genome sequencing and annotation.</title>
        <authorList>
            <consortium name="The Broad Institute Genomics Platform"/>
            <consortium name="The Broad Institute Genome Sequencing Center for Infectious Disease"/>
            <person name="Wu L."/>
            <person name="Ma J."/>
        </authorList>
    </citation>
    <scope>NUCLEOTIDE SEQUENCE [LARGE SCALE GENOMIC DNA]</scope>
    <source>
        <strain evidence="6">CCM 8749</strain>
    </source>
</reference>
<dbReference type="SMART" id="SM00642">
    <property type="entry name" value="Aamy"/>
    <property type="match status" value="1"/>
</dbReference>
<dbReference type="CDD" id="cd11313">
    <property type="entry name" value="AmyAc_arch_bac_AmyA"/>
    <property type="match status" value="1"/>
</dbReference>
<dbReference type="Proteomes" id="UP001596250">
    <property type="component" value="Unassembled WGS sequence"/>
</dbReference>
<evidence type="ECO:0000256" key="1">
    <source>
        <dbReference type="ARBA" id="ARBA00008061"/>
    </source>
</evidence>
<comment type="similarity">
    <text evidence="1">Belongs to the glycosyl hydrolase 13 family.</text>
</comment>
<dbReference type="PANTHER" id="PTHR47786:SF2">
    <property type="entry name" value="GLYCOSYL HYDROLASE FAMILY 13 CATALYTIC DOMAIN-CONTAINING PROTEIN"/>
    <property type="match status" value="1"/>
</dbReference>
<keyword evidence="5" id="KW-0378">Hydrolase</keyword>
<dbReference type="PROSITE" id="PS51257">
    <property type="entry name" value="PROKAR_LIPOPROTEIN"/>
    <property type="match status" value="1"/>
</dbReference>
<evidence type="ECO:0000256" key="3">
    <source>
        <dbReference type="SAM" id="SignalP"/>
    </source>
</evidence>
<gene>
    <name evidence="5" type="ORF">ACFPXP_19105</name>
</gene>
<feature type="chain" id="PRO_5045889338" evidence="3">
    <location>
        <begin position="22"/>
        <end position="488"/>
    </location>
</feature>
<keyword evidence="3" id="KW-0732">Signal</keyword>
<evidence type="ECO:0000256" key="2">
    <source>
        <dbReference type="SAM" id="MobiDB-lite"/>
    </source>
</evidence>
<dbReference type="InterPro" id="IPR032091">
    <property type="entry name" value="Malt_amylase-like_C"/>
</dbReference>
<dbReference type="RefSeq" id="WP_379896069.1">
    <property type="nucleotide sequence ID" value="NZ_CBCSCT010000011.1"/>
</dbReference>
<organism evidence="5 6">
    <name type="scientific">Marinicrinis lubricantis</name>
    <dbReference type="NCBI Taxonomy" id="2086470"/>
    <lineage>
        <taxon>Bacteria</taxon>
        <taxon>Bacillati</taxon>
        <taxon>Bacillota</taxon>
        <taxon>Bacilli</taxon>
        <taxon>Bacillales</taxon>
        <taxon>Paenibacillaceae</taxon>
    </lineage>
</organism>
<evidence type="ECO:0000259" key="4">
    <source>
        <dbReference type="SMART" id="SM00642"/>
    </source>
</evidence>
<dbReference type="GO" id="GO:0016787">
    <property type="term" value="F:hydrolase activity"/>
    <property type="evidence" value="ECO:0007669"/>
    <property type="project" value="UniProtKB-KW"/>
</dbReference>
<protein>
    <submittedName>
        <fullName evidence="5">Alpha-amylase family glycosyl hydrolase</fullName>
    </submittedName>
</protein>
<evidence type="ECO:0000313" key="5">
    <source>
        <dbReference type="EMBL" id="MFC5988518.1"/>
    </source>
</evidence>
<dbReference type="Pfam" id="PF16657">
    <property type="entry name" value="Malt_amylase_C"/>
    <property type="match status" value="1"/>
</dbReference>
<dbReference type="EMBL" id="JBHSQV010000182">
    <property type="protein sequence ID" value="MFC5988518.1"/>
    <property type="molecule type" value="Genomic_DNA"/>
</dbReference>
<comment type="caution">
    <text evidence="5">The sequence shown here is derived from an EMBL/GenBank/DDBJ whole genome shotgun (WGS) entry which is preliminary data.</text>
</comment>
<dbReference type="InterPro" id="IPR006047">
    <property type="entry name" value="GH13_cat_dom"/>
</dbReference>
<dbReference type="Gene3D" id="3.20.20.80">
    <property type="entry name" value="Glycosidases"/>
    <property type="match status" value="1"/>
</dbReference>
<dbReference type="Pfam" id="PF00128">
    <property type="entry name" value="Alpha-amylase"/>
    <property type="match status" value="2"/>
</dbReference>
<feature type="region of interest" description="Disordered" evidence="2">
    <location>
        <begin position="22"/>
        <end position="60"/>
    </location>
</feature>
<dbReference type="InterPro" id="IPR017853">
    <property type="entry name" value="GH"/>
</dbReference>
<accession>A0ABW1ITQ0</accession>
<keyword evidence="6" id="KW-1185">Reference proteome</keyword>
<dbReference type="Gene3D" id="2.60.40.1180">
    <property type="entry name" value="Golgi alpha-mannosidase II"/>
    <property type="match status" value="1"/>
</dbReference>